<evidence type="ECO:0000256" key="4">
    <source>
        <dbReference type="ARBA" id="ARBA00022723"/>
    </source>
</evidence>
<dbReference type="PANTHER" id="PTHR11002:SF76">
    <property type="entry name" value="CARBONIC ANHYDRASE"/>
    <property type="match status" value="1"/>
</dbReference>
<dbReference type="SMART" id="SM00947">
    <property type="entry name" value="Pro_CA"/>
    <property type="match status" value="1"/>
</dbReference>
<dbReference type="Gene3D" id="3.40.1050.10">
    <property type="entry name" value="Carbonic anhydrase"/>
    <property type="match status" value="1"/>
</dbReference>
<dbReference type="EMBL" id="JAIOIV010000110">
    <property type="protein sequence ID" value="MBZ0157326.1"/>
    <property type="molecule type" value="Genomic_DNA"/>
</dbReference>
<dbReference type="GO" id="GO:0008270">
    <property type="term" value="F:zinc ion binding"/>
    <property type="evidence" value="ECO:0007669"/>
    <property type="project" value="UniProtKB-UniRule"/>
</dbReference>
<keyword evidence="6 10" id="KW-0456">Lyase</keyword>
<dbReference type="GO" id="GO:0015976">
    <property type="term" value="P:carbon utilization"/>
    <property type="evidence" value="ECO:0007669"/>
    <property type="project" value="InterPro"/>
</dbReference>
<keyword evidence="4 9" id="KW-0479">Metal-binding</keyword>
<evidence type="ECO:0000256" key="9">
    <source>
        <dbReference type="PIRSR" id="PIRSR601765-1"/>
    </source>
</evidence>
<gene>
    <name evidence="11" type="ORF">K8I29_14090</name>
</gene>
<feature type="binding site" evidence="9">
    <location>
        <position position="39"/>
    </location>
    <ligand>
        <name>Zn(2+)</name>
        <dbReference type="ChEBI" id="CHEBI:29105"/>
    </ligand>
</feature>
<reference evidence="11" key="1">
    <citation type="journal article" date="2021" name="bioRxiv">
        <title>Unraveling nitrogen, sulfur and carbon metabolic pathways and microbial community transcriptional responses to substrate deprivation and toxicity stresses in a bioreactor mimicking anoxic brackish coastal sediment conditions.</title>
        <authorList>
            <person name="Martins P.D."/>
            <person name="Echeveste M.J."/>
            <person name="Arshad A."/>
            <person name="Kurth J."/>
            <person name="Ouboter H."/>
            <person name="Jetten M.S.M."/>
            <person name="Welte C.U."/>
        </authorList>
    </citation>
    <scope>NUCLEOTIDE SEQUENCE</scope>
    <source>
        <strain evidence="11">MAG_39</strain>
    </source>
</reference>
<sequence length="213" mass="24724">MEKLYKGIHTFQNSFFKKEEDFFRRLSERQTPEVLFITCADSRVDPNLVTQSRPGELFIVRNVGNIVPPHNAINDKNSVAAAMEFAVMGLKVTDIIVCGHSNCGAMQALFMEEKEFEGMHHLKEWMKLASPVRHIVNRFYPATHASEEFRRRIAEEENILVQLSNIQTYPFVLQALEEGTLHLHGWYYDIRTGDIFSFNPSTDKFEKIQRRSL</sequence>
<dbReference type="PANTHER" id="PTHR11002">
    <property type="entry name" value="CARBONIC ANHYDRASE"/>
    <property type="match status" value="1"/>
</dbReference>
<evidence type="ECO:0000256" key="7">
    <source>
        <dbReference type="ARBA" id="ARBA00031969"/>
    </source>
</evidence>
<dbReference type="PROSITE" id="PS00705">
    <property type="entry name" value="PROK_CO2_ANHYDRASE_2"/>
    <property type="match status" value="1"/>
</dbReference>
<comment type="caution">
    <text evidence="11">The sequence shown here is derived from an EMBL/GenBank/DDBJ whole genome shotgun (WGS) entry which is preliminary data.</text>
</comment>
<name>A0A953JG89_9BACT</name>
<reference evidence="11" key="2">
    <citation type="submission" date="2021-08" db="EMBL/GenBank/DDBJ databases">
        <authorList>
            <person name="Dalcin Martins P."/>
        </authorList>
    </citation>
    <scope>NUCLEOTIDE SEQUENCE</scope>
    <source>
        <strain evidence="11">MAG_39</strain>
    </source>
</reference>
<dbReference type="InterPro" id="IPR001765">
    <property type="entry name" value="Carbonic_anhydrase"/>
</dbReference>
<evidence type="ECO:0000256" key="8">
    <source>
        <dbReference type="ARBA" id="ARBA00048348"/>
    </source>
</evidence>
<evidence type="ECO:0000256" key="2">
    <source>
        <dbReference type="ARBA" id="ARBA00012925"/>
    </source>
</evidence>
<evidence type="ECO:0000256" key="6">
    <source>
        <dbReference type="ARBA" id="ARBA00023239"/>
    </source>
</evidence>
<dbReference type="FunFam" id="3.40.1050.10:FF:000003">
    <property type="entry name" value="Carbonic anhydrase"/>
    <property type="match status" value="1"/>
</dbReference>
<dbReference type="InterPro" id="IPR045066">
    <property type="entry name" value="Beta_CA_cladeB"/>
</dbReference>
<keyword evidence="5 9" id="KW-0862">Zinc</keyword>
<feature type="binding site" evidence="9">
    <location>
        <position position="41"/>
    </location>
    <ligand>
        <name>Zn(2+)</name>
        <dbReference type="ChEBI" id="CHEBI:29105"/>
    </ligand>
</feature>
<dbReference type="GO" id="GO:0004089">
    <property type="term" value="F:carbonate dehydratase activity"/>
    <property type="evidence" value="ECO:0007669"/>
    <property type="project" value="UniProtKB-UniRule"/>
</dbReference>
<dbReference type="InterPro" id="IPR015892">
    <property type="entry name" value="Carbonic_anhydrase_CS"/>
</dbReference>
<evidence type="ECO:0000256" key="3">
    <source>
        <dbReference type="ARBA" id="ARBA00014628"/>
    </source>
</evidence>
<dbReference type="Pfam" id="PF00484">
    <property type="entry name" value="Pro_CA"/>
    <property type="match status" value="1"/>
</dbReference>
<organism evidence="11 12">
    <name type="scientific">Candidatus Nitrobium versatile</name>
    <dbReference type="NCBI Taxonomy" id="2884831"/>
    <lineage>
        <taxon>Bacteria</taxon>
        <taxon>Pseudomonadati</taxon>
        <taxon>Nitrospirota</taxon>
        <taxon>Nitrospiria</taxon>
        <taxon>Nitrospirales</taxon>
        <taxon>Nitrospiraceae</taxon>
        <taxon>Candidatus Nitrobium</taxon>
    </lineage>
</organism>
<feature type="binding site" evidence="9">
    <location>
        <position position="100"/>
    </location>
    <ligand>
        <name>Zn(2+)</name>
        <dbReference type="ChEBI" id="CHEBI:29105"/>
    </ligand>
</feature>
<proteinExistence type="inferred from homology"/>
<evidence type="ECO:0000256" key="10">
    <source>
        <dbReference type="RuleBase" id="RU003956"/>
    </source>
</evidence>
<dbReference type="SUPFAM" id="SSF53056">
    <property type="entry name" value="beta-carbonic anhydrase, cab"/>
    <property type="match status" value="1"/>
</dbReference>
<protein>
    <recommendedName>
        <fullName evidence="3 10">Carbonic anhydrase</fullName>
        <ecNumber evidence="2 10">4.2.1.1</ecNumber>
    </recommendedName>
    <alternativeName>
        <fullName evidence="7 10">Carbonate dehydratase</fullName>
    </alternativeName>
</protein>
<dbReference type="EC" id="4.2.1.1" evidence="2 10"/>
<comment type="cofactor">
    <cofactor evidence="9">
        <name>Zn(2+)</name>
        <dbReference type="ChEBI" id="CHEBI:29105"/>
    </cofactor>
    <text evidence="9">Binds 1 zinc ion per subunit.</text>
</comment>
<evidence type="ECO:0000256" key="1">
    <source>
        <dbReference type="ARBA" id="ARBA00006217"/>
    </source>
</evidence>
<evidence type="ECO:0000313" key="11">
    <source>
        <dbReference type="EMBL" id="MBZ0157326.1"/>
    </source>
</evidence>
<comment type="function">
    <text evidence="10">Reversible hydration of carbon dioxide.</text>
</comment>
<dbReference type="CDD" id="cd00884">
    <property type="entry name" value="beta_CA_cladeB"/>
    <property type="match status" value="1"/>
</dbReference>
<feature type="binding site" evidence="9">
    <location>
        <position position="103"/>
    </location>
    <ligand>
        <name>Zn(2+)</name>
        <dbReference type="ChEBI" id="CHEBI:29105"/>
    </ligand>
</feature>
<comment type="similarity">
    <text evidence="1 10">Belongs to the beta-class carbonic anhydrase family.</text>
</comment>
<dbReference type="PROSITE" id="PS00704">
    <property type="entry name" value="PROK_CO2_ANHYDRASE_1"/>
    <property type="match status" value="1"/>
</dbReference>
<dbReference type="InterPro" id="IPR036874">
    <property type="entry name" value="Carbonic_anhydrase_sf"/>
</dbReference>
<evidence type="ECO:0000256" key="5">
    <source>
        <dbReference type="ARBA" id="ARBA00022833"/>
    </source>
</evidence>
<dbReference type="AlphaFoldDB" id="A0A953JG89"/>
<comment type="catalytic activity">
    <reaction evidence="8 10">
        <text>hydrogencarbonate + H(+) = CO2 + H2O</text>
        <dbReference type="Rhea" id="RHEA:10748"/>
        <dbReference type="ChEBI" id="CHEBI:15377"/>
        <dbReference type="ChEBI" id="CHEBI:15378"/>
        <dbReference type="ChEBI" id="CHEBI:16526"/>
        <dbReference type="ChEBI" id="CHEBI:17544"/>
        <dbReference type="EC" id="4.2.1.1"/>
    </reaction>
</comment>
<accession>A0A953JG89</accession>
<dbReference type="Proteomes" id="UP000705867">
    <property type="component" value="Unassembled WGS sequence"/>
</dbReference>
<evidence type="ECO:0000313" key="12">
    <source>
        <dbReference type="Proteomes" id="UP000705867"/>
    </source>
</evidence>